<protein>
    <submittedName>
        <fullName evidence="2">Uncharacterized protein</fullName>
    </submittedName>
</protein>
<keyword evidence="1" id="KW-0812">Transmembrane</keyword>
<reference evidence="2 3" key="1">
    <citation type="submission" date="2013-07" db="EMBL/GenBank/DDBJ databases">
        <authorList>
            <person name="Weinstock G."/>
            <person name="Sodergren E."/>
            <person name="Wylie T."/>
            <person name="Fulton L."/>
            <person name="Fulton R."/>
            <person name="Fronick C."/>
            <person name="O'Laughlin M."/>
            <person name="Godfrey J."/>
            <person name="Miner T."/>
            <person name="Herter B."/>
            <person name="Appelbaum E."/>
            <person name="Cordes M."/>
            <person name="Lek S."/>
            <person name="Wollam A."/>
            <person name="Pepin K.H."/>
            <person name="Palsikar V.B."/>
            <person name="Mitreva M."/>
            <person name="Wilson R.K."/>
        </authorList>
    </citation>
    <scope>NUCLEOTIDE SEQUENCE [LARGE SCALE GENOMIC DNA]</scope>
    <source>
        <strain evidence="2 3">ATCC 14940</strain>
    </source>
</reference>
<organism evidence="2 3">
    <name type="scientific">[Clostridium] symbiosum ATCC 14940</name>
    <dbReference type="NCBI Taxonomy" id="411472"/>
    <lineage>
        <taxon>Bacteria</taxon>
        <taxon>Bacillati</taxon>
        <taxon>Bacillota</taxon>
        <taxon>Clostridia</taxon>
        <taxon>Lachnospirales</taxon>
        <taxon>Lachnospiraceae</taxon>
        <taxon>Otoolea</taxon>
    </lineage>
</organism>
<comment type="caution">
    <text evidence="2">The sequence shown here is derived from an EMBL/GenBank/DDBJ whole genome shotgun (WGS) entry which is preliminary data.</text>
</comment>
<dbReference type="EMBL" id="AWSU01000156">
    <property type="protein sequence ID" value="ERI77390.1"/>
    <property type="molecule type" value="Genomic_DNA"/>
</dbReference>
<evidence type="ECO:0000313" key="2">
    <source>
        <dbReference type="EMBL" id="ERI77390.1"/>
    </source>
</evidence>
<evidence type="ECO:0000313" key="3">
    <source>
        <dbReference type="Proteomes" id="UP000016491"/>
    </source>
</evidence>
<dbReference type="AlphaFoldDB" id="A0ABC9TYU6"/>
<keyword evidence="1" id="KW-0472">Membrane</keyword>
<feature type="transmembrane region" description="Helical" evidence="1">
    <location>
        <begin position="18"/>
        <end position="37"/>
    </location>
</feature>
<evidence type="ECO:0000256" key="1">
    <source>
        <dbReference type="SAM" id="Phobius"/>
    </source>
</evidence>
<gene>
    <name evidence="2" type="ORF">CLOSYM_02030</name>
</gene>
<name>A0ABC9TYU6_CLOSY</name>
<dbReference type="Proteomes" id="UP000016491">
    <property type="component" value="Unassembled WGS sequence"/>
</dbReference>
<accession>A0ABC9TYU6</accession>
<proteinExistence type="predicted"/>
<keyword evidence="1" id="KW-1133">Transmembrane helix</keyword>
<sequence>MFYKQAIYVPIPVNLNSFVNYFVFLCKYCFYLLFLYFRQHFFSIKILLYI</sequence>